<reference evidence="8 9" key="1">
    <citation type="journal article" date="2019" name="Microorganisms">
        <title>Systematic Affiliation and Genome Analysis of Subtercola vilae DB165(T) with Particular Emphasis on Cold Adaptation of an Isolate from a High-Altitude Cold Volcano Lake.</title>
        <authorList>
            <person name="Villalobos A.S."/>
            <person name="Wiese J."/>
            <person name="Imhoff J.F."/>
            <person name="Dorador C."/>
            <person name="Keller A."/>
            <person name="Hentschel U."/>
        </authorList>
    </citation>
    <scope>NUCLEOTIDE SEQUENCE [LARGE SCALE GENOMIC DNA]</scope>
    <source>
        <strain evidence="8 9">DB165</strain>
    </source>
</reference>
<name>A0A4T2C9L9_9MICO</name>
<dbReference type="InterPro" id="IPR027379">
    <property type="entry name" value="CLS_N"/>
</dbReference>
<keyword evidence="9" id="KW-1185">Reference proteome</keyword>
<evidence type="ECO:0000259" key="7">
    <source>
        <dbReference type="Pfam" id="PF13396"/>
    </source>
</evidence>
<dbReference type="GO" id="GO:0005886">
    <property type="term" value="C:plasma membrane"/>
    <property type="evidence" value="ECO:0007669"/>
    <property type="project" value="UniProtKB-SubCell"/>
</dbReference>
<accession>A0A4T2C9L9</accession>
<gene>
    <name evidence="8" type="ORF">D4765_00590</name>
</gene>
<evidence type="ECO:0000256" key="1">
    <source>
        <dbReference type="ARBA" id="ARBA00004651"/>
    </source>
</evidence>
<keyword evidence="4 6" id="KW-1133">Transmembrane helix</keyword>
<dbReference type="AlphaFoldDB" id="A0A4T2C9L9"/>
<organism evidence="8 9">
    <name type="scientific">Subtercola vilae</name>
    <dbReference type="NCBI Taxonomy" id="2056433"/>
    <lineage>
        <taxon>Bacteria</taxon>
        <taxon>Bacillati</taxon>
        <taxon>Actinomycetota</taxon>
        <taxon>Actinomycetes</taxon>
        <taxon>Micrococcales</taxon>
        <taxon>Microbacteriaceae</taxon>
        <taxon>Subtercola</taxon>
    </lineage>
</organism>
<feature type="domain" description="Cardiolipin synthase N-terminal" evidence="7">
    <location>
        <begin position="14"/>
        <end position="57"/>
    </location>
</feature>
<protein>
    <recommendedName>
        <fullName evidence="7">Cardiolipin synthase N-terminal domain-containing protein</fullName>
    </recommendedName>
</protein>
<comment type="subcellular location">
    <subcellularLocation>
        <location evidence="1">Cell membrane</location>
        <topology evidence="1">Multi-pass membrane protein</topology>
    </subcellularLocation>
</comment>
<evidence type="ECO:0000313" key="8">
    <source>
        <dbReference type="EMBL" id="TIH40937.1"/>
    </source>
</evidence>
<evidence type="ECO:0000256" key="3">
    <source>
        <dbReference type="ARBA" id="ARBA00022692"/>
    </source>
</evidence>
<keyword evidence="3 6" id="KW-0812">Transmembrane</keyword>
<dbReference type="OrthoDB" id="3298527at2"/>
<evidence type="ECO:0000256" key="4">
    <source>
        <dbReference type="ARBA" id="ARBA00022989"/>
    </source>
</evidence>
<evidence type="ECO:0000313" key="9">
    <source>
        <dbReference type="Proteomes" id="UP000306192"/>
    </source>
</evidence>
<keyword evidence="5 6" id="KW-0472">Membrane</keyword>
<dbReference type="Proteomes" id="UP000306192">
    <property type="component" value="Unassembled WGS sequence"/>
</dbReference>
<dbReference type="Pfam" id="PF13396">
    <property type="entry name" value="PLDc_N"/>
    <property type="match status" value="1"/>
</dbReference>
<keyword evidence="2" id="KW-1003">Cell membrane</keyword>
<dbReference type="RefSeq" id="WP_136640272.1">
    <property type="nucleotide sequence ID" value="NZ_QYRT01000001.1"/>
</dbReference>
<proteinExistence type="predicted"/>
<sequence>MEPISAGFTLVGLIIFVVTVVSIAQNPNHGAVGKFVWILVAFFLSLLGSILWLIFGRGRVTRARR</sequence>
<evidence type="ECO:0000256" key="2">
    <source>
        <dbReference type="ARBA" id="ARBA00022475"/>
    </source>
</evidence>
<dbReference type="EMBL" id="QYRT01000001">
    <property type="protein sequence ID" value="TIH40937.1"/>
    <property type="molecule type" value="Genomic_DNA"/>
</dbReference>
<evidence type="ECO:0000256" key="5">
    <source>
        <dbReference type="ARBA" id="ARBA00023136"/>
    </source>
</evidence>
<feature type="transmembrane region" description="Helical" evidence="6">
    <location>
        <begin position="7"/>
        <end position="24"/>
    </location>
</feature>
<comment type="caution">
    <text evidence="8">The sequence shown here is derived from an EMBL/GenBank/DDBJ whole genome shotgun (WGS) entry which is preliminary data.</text>
</comment>
<feature type="transmembrane region" description="Helical" evidence="6">
    <location>
        <begin position="36"/>
        <end position="55"/>
    </location>
</feature>
<evidence type="ECO:0000256" key="6">
    <source>
        <dbReference type="SAM" id="Phobius"/>
    </source>
</evidence>